<feature type="non-terminal residue" evidence="1">
    <location>
        <position position="1"/>
    </location>
</feature>
<reference evidence="1 2" key="1">
    <citation type="submission" date="2017-09" db="EMBL/GenBank/DDBJ databases">
        <title>Depth-based differentiation of microbial function through sediment-hosted aquifers and enrichment of novel symbionts in the deep terrestrial subsurface.</title>
        <authorList>
            <person name="Probst A.J."/>
            <person name="Ladd B."/>
            <person name="Jarett J.K."/>
            <person name="Geller-Mcgrath D.E."/>
            <person name="Sieber C.M."/>
            <person name="Emerson J.B."/>
            <person name="Anantharaman K."/>
            <person name="Thomas B.C."/>
            <person name="Malmstrom R."/>
            <person name="Stieglmeier M."/>
            <person name="Klingl A."/>
            <person name="Woyke T."/>
            <person name="Ryan C.M."/>
            <person name="Banfield J.F."/>
        </authorList>
    </citation>
    <scope>NUCLEOTIDE SEQUENCE [LARGE SCALE GENOMIC DNA]</scope>
    <source>
        <strain evidence="1">CG23_combo_of_CG06-09_8_20_14_all_37_87_8</strain>
    </source>
</reference>
<protein>
    <submittedName>
        <fullName evidence="1">Uncharacterized protein</fullName>
    </submittedName>
</protein>
<proteinExistence type="predicted"/>
<accession>A0A2G9ZGA2</accession>
<sequence>SSNLSFRLVSDFNPRKLGFITGTILQDRISDLLNLLSKAESKVKYVPSKSTSKYSAIVV</sequence>
<dbReference type="AlphaFoldDB" id="A0A2G9ZGA2"/>
<organism evidence="1 2">
    <name type="scientific">bacterium (Candidatus Gribaldobacteria) CG23_combo_of_CG06-09_8_20_14_all_37_87_8</name>
    <dbReference type="NCBI Taxonomy" id="2014278"/>
    <lineage>
        <taxon>Bacteria</taxon>
        <taxon>Candidatus Gribaldobacteria</taxon>
    </lineage>
</organism>
<evidence type="ECO:0000313" key="2">
    <source>
        <dbReference type="Proteomes" id="UP000230447"/>
    </source>
</evidence>
<dbReference type="EMBL" id="PCSB01000084">
    <property type="protein sequence ID" value="PIP31368.1"/>
    <property type="molecule type" value="Genomic_DNA"/>
</dbReference>
<dbReference type="Proteomes" id="UP000230447">
    <property type="component" value="Unassembled WGS sequence"/>
</dbReference>
<comment type="caution">
    <text evidence="1">The sequence shown here is derived from an EMBL/GenBank/DDBJ whole genome shotgun (WGS) entry which is preliminary data.</text>
</comment>
<gene>
    <name evidence="1" type="ORF">COX24_03930</name>
</gene>
<evidence type="ECO:0000313" key="1">
    <source>
        <dbReference type="EMBL" id="PIP31368.1"/>
    </source>
</evidence>
<name>A0A2G9ZGA2_9BACT</name>